<keyword evidence="3" id="KW-0804">Transcription</keyword>
<dbReference type="PANTHER" id="PTHR43280:SF2">
    <property type="entry name" value="HTH-TYPE TRANSCRIPTIONAL REGULATOR EXSA"/>
    <property type="match status" value="1"/>
</dbReference>
<dbReference type="GO" id="GO:0003700">
    <property type="term" value="F:DNA-binding transcription factor activity"/>
    <property type="evidence" value="ECO:0007669"/>
    <property type="project" value="InterPro"/>
</dbReference>
<dbReference type="InterPro" id="IPR054015">
    <property type="entry name" value="ExsA-like_N"/>
</dbReference>
<dbReference type="Gene3D" id="1.10.10.60">
    <property type="entry name" value="Homeodomain-like"/>
    <property type="match status" value="1"/>
</dbReference>
<dbReference type="PRINTS" id="PR00032">
    <property type="entry name" value="HTHARAC"/>
</dbReference>
<organism evidence="5">
    <name type="scientific">uncultured Sulfurovum sp</name>
    <dbReference type="NCBI Taxonomy" id="269237"/>
    <lineage>
        <taxon>Bacteria</taxon>
        <taxon>Pseudomonadati</taxon>
        <taxon>Campylobacterota</taxon>
        <taxon>Epsilonproteobacteria</taxon>
        <taxon>Campylobacterales</taxon>
        <taxon>Sulfurovaceae</taxon>
        <taxon>Sulfurovum</taxon>
        <taxon>environmental samples</taxon>
    </lineage>
</organism>
<evidence type="ECO:0000256" key="2">
    <source>
        <dbReference type="ARBA" id="ARBA00023125"/>
    </source>
</evidence>
<dbReference type="PANTHER" id="PTHR43280">
    <property type="entry name" value="ARAC-FAMILY TRANSCRIPTIONAL REGULATOR"/>
    <property type="match status" value="1"/>
</dbReference>
<keyword evidence="2" id="KW-0238">DNA-binding</keyword>
<keyword evidence="1" id="KW-0805">Transcription regulation</keyword>
<dbReference type="InterPro" id="IPR009057">
    <property type="entry name" value="Homeodomain-like_sf"/>
</dbReference>
<dbReference type="InterPro" id="IPR018062">
    <property type="entry name" value="HTH_AraC-typ_CS"/>
</dbReference>
<evidence type="ECO:0000259" key="4">
    <source>
        <dbReference type="PROSITE" id="PS01124"/>
    </source>
</evidence>
<dbReference type="PROSITE" id="PS01124">
    <property type="entry name" value="HTH_ARAC_FAMILY_2"/>
    <property type="match status" value="1"/>
</dbReference>
<accession>A0A6S6SL43</accession>
<gene>
    <name evidence="5" type="ORF">HELGO_WM4504</name>
</gene>
<evidence type="ECO:0000256" key="3">
    <source>
        <dbReference type="ARBA" id="ARBA00023163"/>
    </source>
</evidence>
<feature type="domain" description="HTH araC/xylS-type" evidence="4">
    <location>
        <begin position="184"/>
        <end position="282"/>
    </location>
</feature>
<evidence type="ECO:0000256" key="1">
    <source>
        <dbReference type="ARBA" id="ARBA00023015"/>
    </source>
</evidence>
<reference evidence="5" key="1">
    <citation type="submission" date="2020-01" db="EMBL/GenBank/DDBJ databases">
        <authorList>
            <person name="Meier V. D."/>
            <person name="Meier V D."/>
        </authorList>
    </citation>
    <scope>NUCLEOTIDE SEQUENCE</scope>
    <source>
        <strain evidence="5">HLG_WM_MAG_06</strain>
    </source>
</reference>
<evidence type="ECO:0000313" key="5">
    <source>
        <dbReference type="EMBL" id="CAA6808059.1"/>
    </source>
</evidence>
<dbReference type="SMART" id="SM00342">
    <property type="entry name" value="HTH_ARAC"/>
    <property type="match status" value="1"/>
</dbReference>
<dbReference type="Pfam" id="PF12833">
    <property type="entry name" value="HTH_18"/>
    <property type="match status" value="1"/>
</dbReference>
<dbReference type="PROSITE" id="PS00041">
    <property type="entry name" value="HTH_ARAC_FAMILY_1"/>
    <property type="match status" value="1"/>
</dbReference>
<dbReference type="SUPFAM" id="SSF46689">
    <property type="entry name" value="Homeodomain-like"/>
    <property type="match status" value="1"/>
</dbReference>
<dbReference type="InterPro" id="IPR020449">
    <property type="entry name" value="Tscrpt_reg_AraC-type_HTH"/>
</dbReference>
<dbReference type="Pfam" id="PF22200">
    <property type="entry name" value="ExsA_N"/>
    <property type="match status" value="1"/>
</dbReference>
<dbReference type="GO" id="GO:0043565">
    <property type="term" value="F:sequence-specific DNA binding"/>
    <property type="evidence" value="ECO:0007669"/>
    <property type="project" value="InterPro"/>
</dbReference>
<dbReference type="AlphaFoldDB" id="A0A6S6SL43"/>
<dbReference type="EMBL" id="CACVAP010000053">
    <property type="protein sequence ID" value="CAA6808059.1"/>
    <property type="molecule type" value="Genomic_DNA"/>
</dbReference>
<proteinExistence type="predicted"/>
<protein>
    <submittedName>
        <fullName evidence="5">AraC family transcriptional regulator</fullName>
    </submittedName>
</protein>
<sequence>MTYLVPNYFLENEPNTVISSDTLFTLSYSTKRSQDRIYIRNTTHVMILLKKGEKKLTTDKEDLLLHRGDILLLTQGNYFMSEVLSEDGIYQALLVYFNDEFVMNFIKKYDIKLSNNESQNIISFSSNTLLKSLIDSFELYLDKKLERHNEIVKLKTEEIFLHLLNENEHSFYSFLKAIRFSSKDRIKYILEANIDLIDTVEDMCKIARVSKNELRLAFKNSVGMQPKVWLDSKRLEQASLMLTNSNETISSIATTCGYNTVSWFGVQFKKAYGVTPKVYREQNS</sequence>
<name>A0A6S6SL43_9BACT</name>
<dbReference type="InterPro" id="IPR018060">
    <property type="entry name" value="HTH_AraC"/>
</dbReference>